<keyword evidence="4" id="KW-1185">Reference proteome</keyword>
<accession>A0A8T0DW90</accession>
<feature type="signal peptide" evidence="2">
    <location>
        <begin position="1"/>
        <end position="20"/>
    </location>
</feature>
<keyword evidence="2" id="KW-0732">Signal</keyword>
<protein>
    <submittedName>
        <fullName evidence="3">Uncharacterized protein</fullName>
    </submittedName>
</protein>
<evidence type="ECO:0000256" key="2">
    <source>
        <dbReference type="SAM" id="SignalP"/>
    </source>
</evidence>
<feature type="compositionally biased region" description="Basic and acidic residues" evidence="1">
    <location>
        <begin position="208"/>
        <end position="220"/>
    </location>
</feature>
<reference evidence="3 4" key="1">
    <citation type="submission" date="2019-07" db="EMBL/GenBank/DDBJ databases">
        <title>Annotation for the trematode Paragonimus westermani.</title>
        <authorList>
            <person name="Choi Y.-J."/>
        </authorList>
    </citation>
    <scope>NUCLEOTIDE SEQUENCE [LARGE SCALE GENOMIC DNA]</scope>
    <source>
        <strain evidence="3">180907_Pwestermani</strain>
    </source>
</reference>
<evidence type="ECO:0000313" key="4">
    <source>
        <dbReference type="Proteomes" id="UP000699462"/>
    </source>
</evidence>
<feature type="chain" id="PRO_5035764661" evidence="2">
    <location>
        <begin position="21"/>
        <end position="339"/>
    </location>
</feature>
<dbReference type="AlphaFoldDB" id="A0A8T0DW90"/>
<evidence type="ECO:0000256" key="1">
    <source>
        <dbReference type="SAM" id="MobiDB-lite"/>
    </source>
</evidence>
<proteinExistence type="predicted"/>
<feature type="region of interest" description="Disordered" evidence="1">
    <location>
        <begin position="174"/>
        <end position="261"/>
    </location>
</feature>
<dbReference type="OrthoDB" id="10468744at2759"/>
<organism evidence="3 4">
    <name type="scientific">Paragonimus westermani</name>
    <dbReference type="NCBI Taxonomy" id="34504"/>
    <lineage>
        <taxon>Eukaryota</taxon>
        <taxon>Metazoa</taxon>
        <taxon>Spiralia</taxon>
        <taxon>Lophotrochozoa</taxon>
        <taxon>Platyhelminthes</taxon>
        <taxon>Trematoda</taxon>
        <taxon>Digenea</taxon>
        <taxon>Plagiorchiida</taxon>
        <taxon>Troglotremata</taxon>
        <taxon>Troglotrematidae</taxon>
        <taxon>Paragonimus</taxon>
    </lineage>
</organism>
<sequence length="339" mass="38486">MSYWAFGSRLFLLSPFTGLSLEPPTSKERCSPVTPRCTKRPIAMRGTSKAAIYRYRKRLLQQMPCCCSPSFSMWDHRRGCPKPELSSEHCCADVSHLLTDSPVEIVPVAGTSTTVSVVERPVARKRTSRRLRRTWERYVAVDRRRSIKKALAFCFQRSHTRMIHQSMFPGVLSMHHPTHPRDPRTLMGTPRDCPNKVPVRYSSDEDYDSQKDHQKKDTSRQDTYVYPIPPLPVLPQPTMSNPPRRSPIAGPSTTPSPVLNEIPPLLVPEAAAVHSTFYASRSDIQSPLFARMTVNASSSDHSDCMCSSSPRCHLHPTEIRRHFRWRNSRAHAALVQECA</sequence>
<dbReference type="Proteomes" id="UP000699462">
    <property type="component" value="Unassembled WGS sequence"/>
</dbReference>
<name>A0A8T0DW90_9TREM</name>
<dbReference type="EMBL" id="JTDF01000222">
    <property type="protein sequence ID" value="KAF8572003.1"/>
    <property type="molecule type" value="Genomic_DNA"/>
</dbReference>
<gene>
    <name evidence="3" type="ORF">P879_01950</name>
</gene>
<comment type="caution">
    <text evidence="3">The sequence shown here is derived from an EMBL/GenBank/DDBJ whole genome shotgun (WGS) entry which is preliminary data.</text>
</comment>
<evidence type="ECO:0000313" key="3">
    <source>
        <dbReference type="EMBL" id="KAF8572003.1"/>
    </source>
</evidence>